<keyword evidence="1" id="KW-0732">Signal</keyword>
<dbReference type="Gene3D" id="1.50.10.10">
    <property type="match status" value="1"/>
</dbReference>
<sequence>MKLKTSFLLFAFFFLSASVVQSQTINREAVVKRHNVKVNKIDSLSSLTVGNGNFAFTVDATGMQSFPEAYAKGVPLGTQSAWGWHSFPNTENLNVKDALKTYDLEGRKISYTVQVKEPELGRKTVDYFRVNPHRLQLGNIGLEIKKKDGSLAMANDIQQIKQELNVWSGIITSSFKVEGVPVKITTAAHQLHDAVSFRIESSLLNSNRIAVRLRFPYPNGQFKDVGDNYKSDDKHSSSLTSSTGSALIKRTLDTTNYYVDVNWTSSATIKKIAAHYFVLQPTAKGSFECSFSFSEKKPVTTITNFFKTKQSSEVSWKKFWLSGGAVDFSATKNPRAFEMERRVVLSQYLTKVNCSSAYPPQETGLTYNSWFGKPHLEMHWWHAVHFAQWGRPELMEKSLDWYFSVAEKAKLIAKRQGFEGLRWQKMTDNNGDEAPSSVGAFLIWQQPHFIYMAEMLYRHNPNNKTLNKYKELLFATADFMASFPSYNEATKKYNLGKGLIPAQECFDAVSTFNPTYELSYWSWALEVAQQWRIRAGLQREKKWDEIINNLAPLPQINGVYLAAGNTPDCYEKGSKYLTDHPAVLGAYSTIPAANGLDTVVMKKTYFTVLEKWDWNETWGWDYPLMAMTAARLHMGEEAVNALLMPVRTNTYLINGHNYQDDRLTIYLPGNGGVLNAVALMCTGADADKGINIGFPKSWNVKWEGLRKMF</sequence>
<comment type="caution">
    <text evidence="2">The sequence shown here is derived from an EMBL/GenBank/DDBJ whole genome shotgun (WGS) entry which is preliminary data.</text>
</comment>
<gene>
    <name evidence="2" type="ORF">ESA94_01790</name>
</gene>
<dbReference type="OrthoDB" id="127395at2"/>
<dbReference type="AlphaFoldDB" id="A0A4Q1CL74"/>
<organism evidence="2 3">
    <name type="scientific">Lacibacter luteus</name>
    <dbReference type="NCBI Taxonomy" id="2508719"/>
    <lineage>
        <taxon>Bacteria</taxon>
        <taxon>Pseudomonadati</taxon>
        <taxon>Bacteroidota</taxon>
        <taxon>Chitinophagia</taxon>
        <taxon>Chitinophagales</taxon>
        <taxon>Chitinophagaceae</taxon>
        <taxon>Lacibacter</taxon>
    </lineage>
</organism>
<evidence type="ECO:0008006" key="4">
    <source>
        <dbReference type="Google" id="ProtNLM"/>
    </source>
</evidence>
<evidence type="ECO:0000256" key="1">
    <source>
        <dbReference type="SAM" id="SignalP"/>
    </source>
</evidence>
<dbReference type="SUPFAM" id="SSF48208">
    <property type="entry name" value="Six-hairpin glycosidases"/>
    <property type="match status" value="1"/>
</dbReference>
<dbReference type="GO" id="GO:0005975">
    <property type="term" value="P:carbohydrate metabolic process"/>
    <property type="evidence" value="ECO:0007669"/>
    <property type="project" value="InterPro"/>
</dbReference>
<evidence type="ECO:0000313" key="2">
    <source>
        <dbReference type="EMBL" id="RXK61768.1"/>
    </source>
</evidence>
<feature type="chain" id="PRO_5020231546" description="Glycoside hydrolase family 65" evidence="1">
    <location>
        <begin position="23"/>
        <end position="709"/>
    </location>
</feature>
<proteinExistence type="predicted"/>
<keyword evidence="3" id="KW-1185">Reference proteome</keyword>
<dbReference type="EMBL" id="SDHW01000001">
    <property type="protein sequence ID" value="RXK61768.1"/>
    <property type="molecule type" value="Genomic_DNA"/>
</dbReference>
<evidence type="ECO:0000313" key="3">
    <source>
        <dbReference type="Proteomes" id="UP000290204"/>
    </source>
</evidence>
<protein>
    <recommendedName>
        <fullName evidence="4">Glycoside hydrolase family 65</fullName>
    </recommendedName>
</protein>
<dbReference type="InterPro" id="IPR012341">
    <property type="entry name" value="6hp_glycosidase-like_sf"/>
</dbReference>
<name>A0A4Q1CL74_9BACT</name>
<reference evidence="2 3" key="1">
    <citation type="submission" date="2019-01" db="EMBL/GenBank/DDBJ databases">
        <title>Lacibacter sp. strain TTM-7.</title>
        <authorList>
            <person name="Chen W.-M."/>
        </authorList>
    </citation>
    <scope>NUCLEOTIDE SEQUENCE [LARGE SCALE GENOMIC DNA]</scope>
    <source>
        <strain evidence="2 3">TTM-7</strain>
    </source>
</reference>
<dbReference type="Proteomes" id="UP000290204">
    <property type="component" value="Unassembled WGS sequence"/>
</dbReference>
<feature type="signal peptide" evidence="1">
    <location>
        <begin position="1"/>
        <end position="22"/>
    </location>
</feature>
<dbReference type="RefSeq" id="WP_129129140.1">
    <property type="nucleotide sequence ID" value="NZ_SDHW01000001.1"/>
</dbReference>
<dbReference type="InterPro" id="IPR008928">
    <property type="entry name" value="6-hairpin_glycosidase_sf"/>
</dbReference>
<accession>A0A4Q1CL74</accession>